<dbReference type="GO" id="GO:0005886">
    <property type="term" value="C:plasma membrane"/>
    <property type="evidence" value="ECO:0007669"/>
    <property type="project" value="UniProtKB-SubCell"/>
</dbReference>
<proteinExistence type="inferred from homology"/>
<feature type="transmembrane region" description="Helical" evidence="8">
    <location>
        <begin position="47"/>
        <end position="64"/>
    </location>
</feature>
<evidence type="ECO:0000256" key="6">
    <source>
        <dbReference type="ARBA" id="ARBA00023136"/>
    </source>
</evidence>
<dbReference type="PANTHER" id="PTHR13285">
    <property type="entry name" value="ACYLTRANSFERASE"/>
    <property type="match status" value="1"/>
</dbReference>
<evidence type="ECO:0000256" key="3">
    <source>
        <dbReference type="ARBA" id="ARBA00022475"/>
    </source>
</evidence>
<keyword evidence="4 8" id="KW-0812">Transmembrane</keyword>
<reference evidence="9" key="1">
    <citation type="submission" date="2020-08" db="EMBL/GenBank/DDBJ databases">
        <title>Genome public.</title>
        <authorList>
            <person name="Liu C."/>
            <person name="Sun Q."/>
        </authorList>
    </citation>
    <scope>NUCLEOTIDE SEQUENCE</scope>
    <source>
        <strain evidence="9">NSJ-15</strain>
    </source>
</reference>
<keyword evidence="5 8" id="KW-1133">Transmembrane helix</keyword>
<dbReference type="PIRSF" id="PIRSF016636">
    <property type="entry name" value="AlgI_DltB"/>
    <property type="match status" value="1"/>
</dbReference>
<feature type="transmembrane region" description="Helical" evidence="8">
    <location>
        <begin position="429"/>
        <end position="454"/>
    </location>
</feature>
<comment type="subcellular location">
    <subcellularLocation>
        <location evidence="1">Cell membrane</location>
        <topology evidence="1">Multi-pass membrane protein</topology>
    </subcellularLocation>
</comment>
<feature type="transmembrane region" description="Helical" evidence="8">
    <location>
        <begin position="300"/>
        <end position="317"/>
    </location>
</feature>
<gene>
    <name evidence="9" type="ORF">H8702_12430</name>
</gene>
<evidence type="ECO:0000256" key="7">
    <source>
        <dbReference type="PIRNR" id="PIRNR016636"/>
    </source>
</evidence>
<dbReference type="PIRSF" id="PIRSF500217">
    <property type="entry name" value="AlgI"/>
    <property type="match status" value="1"/>
</dbReference>
<dbReference type="InterPro" id="IPR028362">
    <property type="entry name" value="AlgI"/>
</dbReference>
<dbReference type="RefSeq" id="WP_093987919.1">
    <property type="nucleotide sequence ID" value="NZ_FYDD01000002.1"/>
</dbReference>
<evidence type="ECO:0000256" key="8">
    <source>
        <dbReference type="SAM" id="Phobius"/>
    </source>
</evidence>
<evidence type="ECO:0000256" key="2">
    <source>
        <dbReference type="ARBA" id="ARBA00010323"/>
    </source>
</evidence>
<dbReference type="InterPro" id="IPR004299">
    <property type="entry name" value="MBOAT_fam"/>
</dbReference>
<keyword evidence="10" id="KW-1185">Reference proteome</keyword>
<dbReference type="InterPro" id="IPR051085">
    <property type="entry name" value="MB_O-acyltransferase"/>
</dbReference>
<sequence length="466" mass="53496">MLFSSIPFLYYFLPCVLTLYFIVPKQMKNGVLFLSSLVFYGWGEPKYLIFMLISITQGYFFGILIEKYRGTKRSKLFLAVSVILSLFMLGYFKYTDFFISNFNAVTGLSIPLLKVTLPIGISFYTFQILSYSVDVYRNEVKAQKNYLDLATYIAMFPQLVAGPIVRYSEIEKQLKSRTHTVENTAKGIRRFLIGLAKKILIANLLGQGIASFQASDSKSVLFCWLYAISYMLHIYFDFSGYSDMAIGLGQILGFHFPENFDYPYISKSITEFWRRWHISLGSWFRDYLYIPLGGNRVGKARWFLNIFLVWAATGFWHGAQWTFILWGILFAVLLIIEKMWLLPFLKKAKVFNHLYVLLIVAISFVIFDAPSITQAFSLIADMFGVGGLPFISLESVYYLQNYAVILILAAIGATPIVKKLLNSAKKKKFLNVILQIVEPVFLVILLALCTAFLVDGSFNPFLYFRF</sequence>
<evidence type="ECO:0000313" key="10">
    <source>
        <dbReference type="Proteomes" id="UP000632659"/>
    </source>
</evidence>
<dbReference type="Pfam" id="PF03062">
    <property type="entry name" value="MBOAT"/>
    <property type="match status" value="1"/>
</dbReference>
<keyword evidence="3 7" id="KW-1003">Cell membrane</keyword>
<keyword evidence="6 7" id="KW-0472">Membrane</keyword>
<feature type="transmembrane region" description="Helical" evidence="8">
    <location>
        <begin position="7"/>
        <end position="27"/>
    </location>
</feature>
<dbReference type="EMBL" id="JACRTL010000009">
    <property type="protein sequence ID" value="MBC8611896.1"/>
    <property type="molecule type" value="Genomic_DNA"/>
</dbReference>
<dbReference type="GO" id="GO:0042121">
    <property type="term" value="P:alginic acid biosynthetic process"/>
    <property type="evidence" value="ECO:0007669"/>
    <property type="project" value="InterPro"/>
</dbReference>
<accession>A0A8J6PG40</accession>
<evidence type="ECO:0000256" key="5">
    <source>
        <dbReference type="ARBA" id="ARBA00022989"/>
    </source>
</evidence>
<dbReference type="GO" id="GO:0016746">
    <property type="term" value="F:acyltransferase activity"/>
    <property type="evidence" value="ECO:0007669"/>
    <property type="project" value="UniProtKB-KW"/>
</dbReference>
<feature type="transmembrane region" description="Helical" evidence="8">
    <location>
        <begin position="354"/>
        <end position="379"/>
    </location>
</feature>
<organism evidence="9 10">
    <name type="scientific">Massiliimalia timonensis</name>
    <dbReference type="NCBI Taxonomy" id="1987501"/>
    <lineage>
        <taxon>Bacteria</taxon>
        <taxon>Bacillati</taxon>
        <taxon>Bacillota</taxon>
        <taxon>Clostridia</taxon>
        <taxon>Eubacteriales</taxon>
        <taxon>Oscillospiraceae</taxon>
        <taxon>Massiliimalia</taxon>
    </lineage>
</organism>
<evidence type="ECO:0000313" key="9">
    <source>
        <dbReference type="EMBL" id="MBC8611896.1"/>
    </source>
</evidence>
<feature type="transmembrane region" description="Helical" evidence="8">
    <location>
        <begin position="323"/>
        <end position="342"/>
    </location>
</feature>
<feature type="transmembrane region" description="Helical" evidence="8">
    <location>
        <begin position="399"/>
        <end position="417"/>
    </location>
</feature>
<dbReference type="PANTHER" id="PTHR13285:SF18">
    <property type="entry name" value="PROTEIN-CYSTEINE N-PALMITOYLTRANSFERASE RASP"/>
    <property type="match status" value="1"/>
</dbReference>
<feature type="transmembrane region" description="Helical" evidence="8">
    <location>
        <begin position="76"/>
        <end position="92"/>
    </location>
</feature>
<comment type="similarity">
    <text evidence="2 7">Belongs to the membrane-bound acyltransferase family.</text>
</comment>
<dbReference type="InterPro" id="IPR024194">
    <property type="entry name" value="Ac/AlaTfrase_AlgI/DltB"/>
</dbReference>
<keyword evidence="7" id="KW-0012">Acyltransferase</keyword>
<feature type="transmembrane region" description="Helical" evidence="8">
    <location>
        <begin position="219"/>
        <end position="236"/>
    </location>
</feature>
<dbReference type="Proteomes" id="UP000632659">
    <property type="component" value="Unassembled WGS sequence"/>
</dbReference>
<feature type="transmembrane region" description="Helical" evidence="8">
    <location>
        <begin position="112"/>
        <end position="133"/>
    </location>
</feature>
<dbReference type="OrthoDB" id="9805788at2"/>
<comment type="caution">
    <text evidence="9">The sequence shown here is derived from an EMBL/GenBank/DDBJ whole genome shotgun (WGS) entry which is preliminary data.</text>
</comment>
<keyword evidence="7" id="KW-0808">Transferase</keyword>
<dbReference type="AlphaFoldDB" id="A0A8J6PG40"/>
<evidence type="ECO:0000256" key="4">
    <source>
        <dbReference type="ARBA" id="ARBA00022692"/>
    </source>
</evidence>
<protein>
    <submittedName>
        <fullName evidence="9">MBOAT family protein</fullName>
    </submittedName>
</protein>
<name>A0A8J6PG40_9FIRM</name>
<evidence type="ECO:0000256" key="1">
    <source>
        <dbReference type="ARBA" id="ARBA00004651"/>
    </source>
</evidence>